<feature type="non-terminal residue" evidence="1">
    <location>
        <position position="1"/>
    </location>
</feature>
<dbReference type="RefSeq" id="XP_028879774.1">
    <property type="nucleotide sequence ID" value="XM_029028921.1"/>
</dbReference>
<sequence>GLCRPGGVAAAVCHNFGRLVVPGWGGGFVVEAGGLYNSCASAILAFYKLLSFAKRFALAPRRGDRHCLVEESQGPVTFFFWKTRWPLGYGAVKHRDQPCRAVAEIYPRRSWGTCRRAIGSITRTRLLLSGV</sequence>
<protein>
    <submittedName>
        <fullName evidence="1">Uncharacterized protein</fullName>
    </submittedName>
</protein>
<organism evidence="1 2">
    <name type="scientific">Trypanosoma theileri</name>
    <dbReference type="NCBI Taxonomy" id="67003"/>
    <lineage>
        <taxon>Eukaryota</taxon>
        <taxon>Discoba</taxon>
        <taxon>Euglenozoa</taxon>
        <taxon>Kinetoplastea</taxon>
        <taxon>Metakinetoplastina</taxon>
        <taxon>Trypanosomatida</taxon>
        <taxon>Trypanosomatidae</taxon>
        <taxon>Trypanosoma</taxon>
    </lineage>
</organism>
<dbReference type="AlphaFoldDB" id="A0A1X0NMI9"/>
<evidence type="ECO:0000313" key="2">
    <source>
        <dbReference type="Proteomes" id="UP000192257"/>
    </source>
</evidence>
<comment type="caution">
    <text evidence="1">The sequence shown here is derived from an EMBL/GenBank/DDBJ whole genome shotgun (WGS) entry which is preliminary data.</text>
</comment>
<name>A0A1X0NMI9_9TRYP</name>
<accession>A0A1X0NMI9</accession>
<reference evidence="1 2" key="1">
    <citation type="submission" date="2017-03" db="EMBL/GenBank/DDBJ databases">
        <title>An alternative strategy for trypanosome survival in the mammalian bloodstream revealed through genome and transcriptome analysis of the ubiquitous bovine parasite Trypanosoma (Megatrypanum) theileri.</title>
        <authorList>
            <person name="Kelly S."/>
            <person name="Ivens A."/>
            <person name="Mott A."/>
            <person name="O'Neill E."/>
            <person name="Emms D."/>
            <person name="Macleod O."/>
            <person name="Voorheis P."/>
            <person name="Matthews J."/>
            <person name="Matthews K."/>
            <person name="Carrington M."/>
        </authorList>
    </citation>
    <scope>NUCLEOTIDE SEQUENCE [LARGE SCALE GENOMIC DNA]</scope>
    <source>
        <strain evidence="1">Edinburgh</strain>
    </source>
</reference>
<dbReference type="VEuPathDB" id="TriTrypDB:TM35_000331650"/>
<evidence type="ECO:0000313" key="1">
    <source>
        <dbReference type="EMBL" id="ORC85708.1"/>
    </source>
</evidence>
<proteinExistence type="predicted"/>
<gene>
    <name evidence="1" type="ORF">TM35_000331650</name>
</gene>
<keyword evidence="2" id="KW-1185">Reference proteome</keyword>
<dbReference type="GeneID" id="39988701"/>
<dbReference type="Proteomes" id="UP000192257">
    <property type="component" value="Unassembled WGS sequence"/>
</dbReference>
<dbReference type="EMBL" id="NBCO01000033">
    <property type="protein sequence ID" value="ORC85708.1"/>
    <property type="molecule type" value="Genomic_DNA"/>
</dbReference>